<evidence type="ECO:0000313" key="4">
    <source>
        <dbReference type="Proteomes" id="UP000041254"/>
    </source>
</evidence>
<dbReference type="PANTHER" id="PTHR15887:SF1">
    <property type="entry name" value="TRANSMEMBRANE PROTEIN 69"/>
    <property type="match status" value="1"/>
</dbReference>
<gene>
    <name evidence="3" type="ORF">Vbra_11232</name>
</gene>
<feature type="transmembrane region" description="Helical" evidence="2">
    <location>
        <begin position="290"/>
        <end position="311"/>
    </location>
</feature>
<evidence type="ECO:0000256" key="1">
    <source>
        <dbReference type="SAM" id="MobiDB-lite"/>
    </source>
</evidence>
<dbReference type="EMBL" id="CDMY01000176">
    <property type="protein sequence ID" value="CEL93522.1"/>
    <property type="molecule type" value="Genomic_DNA"/>
</dbReference>
<reference evidence="3 4" key="1">
    <citation type="submission" date="2014-11" db="EMBL/GenBank/DDBJ databases">
        <authorList>
            <person name="Zhu J."/>
            <person name="Qi W."/>
            <person name="Song R."/>
        </authorList>
    </citation>
    <scope>NUCLEOTIDE SEQUENCE [LARGE SCALE GENOMIC DNA]</scope>
</reference>
<feature type="transmembrane region" description="Helical" evidence="2">
    <location>
        <begin position="186"/>
        <end position="208"/>
    </location>
</feature>
<proteinExistence type="predicted"/>
<organism evidence="3 4">
    <name type="scientific">Vitrella brassicaformis (strain CCMP3155)</name>
    <dbReference type="NCBI Taxonomy" id="1169540"/>
    <lineage>
        <taxon>Eukaryota</taxon>
        <taxon>Sar</taxon>
        <taxon>Alveolata</taxon>
        <taxon>Colpodellida</taxon>
        <taxon>Vitrellaceae</taxon>
        <taxon>Vitrella</taxon>
    </lineage>
</organism>
<dbReference type="OrthoDB" id="194289at2759"/>
<keyword evidence="4" id="KW-1185">Reference proteome</keyword>
<keyword evidence="2" id="KW-1133">Transmembrane helix</keyword>
<evidence type="ECO:0000313" key="3">
    <source>
        <dbReference type="EMBL" id="CEL93522.1"/>
    </source>
</evidence>
<accession>A0A0G4EDQ5</accession>
<dbReference type="PANTHER" id="PTHR15887">
    <property type="entry name" value="TRANSMEMBRANE PROTEIN 69"/>
    <property type="match status" value="1"/>
</dbReference>
<dbReference type="VEuPathDB" id="CryptoDB:Vbra_11232"/>
<dbReference type="AlphaFoldDB" id="A0A0G4EDQ5"/>
<protein>
    <submittedName>
        <fullName evidence="3">Uncharacterized protein</fullName>
    </submittedName>
</protein>
<name>A0A0G4EDQ5_VITBC</name>
<feature type="transmembrane region" description="Helical" evidence="2">
    <location>
        <begin position="262"/>
        <end position="284"/>
    </location>
</feature>
<feature type="region of interest" description="Disordered" evidence="1">
    <location>
        <begin position="74"/>
        <end position="120"/>
    </location>
</feature>
<feature type="transmembrane region" description="Helical" evidence="2">
    <location>
        <begin position="318"/>
        <end position="336"/>
    </location>
</feature>
<dbReference type="InParanoid" id="A0A0G4EDQ5"/>
<dbReference type="FunCoup" id="A0A0G4EDQ5">
    <property type="interactions" value="3"/>
</dbReference>
<dbReference type="Proteomes" id="UP000041254">
    <property type="component" value="Unassembled WGS sequence"/>
</dbReference>
<evidence type="ECO:0000256" key="2">
    <source>
        <dbReference type="SAM" id="Phobius"/>
    </source>
</evidence>
<sequence>MLNVMRRRPLTPSCVQPCVLYLQKHCSFASFAQSQTSSAVQLASVAKCRPTQSAVQPCQRLREMGVIHRRFASKPTPPVISRDEQLGELPRPQRQQSGLKGLLRRATQQQPVTAVRAPPASSFANRDMGAASAASAAPAAGGLASAPPEPGVYEEIKPEMDAEQTWARKKHFKNLPLWARTDRIPLAALLMSAALVVPLAAGAVGVHVAPFTPLAELSRDMLTWSVHYGAALLTFLGGIHFGLSLGDLAVPKETTFRGVYNLARYGWPVIPLVMGMLASVMAYAMPRDSIYYLITGFFCIISIDSLFYFFCLMPPWFITLRIALCLAIQIALGIMATSEQVQYFGRRTQLKM</sequence>
<keyword evidence="2" id="KW-0812">Transmembrane</keyword>
<keyword evidence="2" id="KW-0472">Membrane</keyword>
<dbReference type="InterPro" id="IPR021836">
    <property type="entry name" value="DUF3429"/>
</dbReference>
<feature type="transmembrane region" description="Helical" evidence="2">
    <location>
        <begin position="228"/>
        <end position="250"/>
    </location>
</feature>
<dbReference type="Pfam" id="PF11911">
    <property type="entry name" value="DUF3429"/>
    <property type="match status" value="1"/>
</dbReference>